<dbReference type="GO" id="GO:0022904">
    <property type="term" value="P:respiratory electron transport chain"/>
    <property type="evidence" value="ECO:0007669"/>
    <property type="project" value="InterPro"/>
</dbReference>
<reference evidence="15 16" key="1">
    <citation type="submission" date="2019-03" db="EMBL/GenBank/DDBJ databases">
        <title>Genomic Encyclopedia of Type Strains, Phase IV (KMG-IV): sequencing the most valuable type-strain genomes for metagenomic binning, comparative biology and taxonomic classification.</title>
        <authorList>
            <person name="Goeker M."/>
        </authorList>
    </citation>
    <scope>NUCLEOTIDE SEQUENCE [LARGE SCALE GENOMIC DNA]</scope>
    <source>
        <strain evidence="15 16">DSM 25287</strain>
    </source>
</reference>
<evidence type="ECO:0000256" key="1">
    <source>
        <dbReference type="ARBA" id="ARBA00001970"/>
    </source>
</evidence>
<name>A0A4R2L3S4_9GAMM</name>
<gene>
    <name evidence="15" type="ORF">EV699_11416</name>
</gene>
<evidence type="ECO:0000256" key="9">
    <source>
        <dbReference type="ARBA" id="ARBA00022989"/>
    </source>
</evidence>
<keyword evidence="4" id="KW-1003">Cell membrane</keyword>
<dbReference type="GO" id="GO:0005886">
    <property type="term" value="C:plasma membrane"/>
    <property type="evidence" value="ECO:0007669"/>
    <property type="project" value="UniProtKB-SubCell"/>
</dbReference>
<feature type="transmembrane region" description="Helical" evidence="13">
    <location>
        <begin position="147"/>
        <end position="168"/>
    </location>
</feature>
<proteinExistence type="inferred from homology"/>
<evidence type="ECO:0000256" key="11">
    <source>
        <dbReference type="ARBA" id="ARBA00023136"/>
    </source>
</evidence>
<keyword evidence="7" id="KW-0479">Metal-binding</keyword>
<feature type="transmembrane region" description="Helical" evidence="13">
    <location>
        <begin position="14"/>
        <end position="35"/>
    </location>
</feature>
<evidence type="ECO:0000256" key="13">
    <source>
        <dbReference type="SAM" id="Phobius"/>
    </source>
</evidence>
<comment type="caution">
    <text evidence="15">The sequence shown here is derived from an EMBL/GenBank/DDBJ whole genome shotgun (WGS) entry which is preliminary data.</text>
</comment>
<dbReference type="PANTHER" id="PTHR30529">
    <property type="entry name" value="CYTOCHROME B561"/>
    <property type="match status" value="1"/>
</dbReference>
<dbReference type="Proteomes" id="UP000295765">
    <property type="component" value="Unassembled WGS sequence"/>
</dbReference>
<evidence type="ECO:0000256" key="8">
    <source>
        <dbReference type="ARBA" id="ARBA00022982"/>
    </source>
</evidence>
<feature type="transmembrane region" description="Helical" evidence="13">
    <location>
        <begin position="55"/>
        <end position="71"/>
    </location>
</feature>
<protein>
    <submittedName>
        <fullName evidence="15">Cytochrome b561</fullName>
    </submittedName>
</protein>
<feature type="domain" description="Cytochrome b561 bacterial/Ni-hydrogenase" evidence="14">
    <location>
        <begin position="10"/>
        <end position="179"/>
    </location>
</feature>
<dbReference type="InterPro" id="IPR016174">
    <property type="entry name" value="Di-haem_cyt_TM"/>
</dbReference>
<dbReference type="AlphaFoldDB" id="A0A4R2L3S4"/>
<dbReference type="GO" id="GO:0009055">
    <property type="term" value="F:electron transfer activity"/>
    <property type="evidence" value="ECO:0007669"/>
    <property type="project" value="InterPro"/>
</dbReference>
<evidence type="ECO:0000256" key="10">
    <source>
        <dbReference type="ARBA" id="ARBA00023004"/>
    </source>
</evidence>
<comment type="similarity">
    <text evidence="12">Belongs to the cytochrome b561 family.</text>
</comment>
<comment type="cofactor">
    <cofactor evidence="1">
        <name>heme b</name>
        <dbReference type="ChEBI" id="CHEBI:60344"/>
    </cofactor>
</comment>
<keyword evidence="9 13" id="KW-1133">Transmembrane helix</keyword>
<keyword evidence="6 13" id="KW-0812">Transmembrane</keyword>
<organism evidence="15 16">
    <name type="scientific">Plasticicumulans lactativorans</name>
    <dbReference type="NCBI Taxonomy" id="1133106"/>
    <lineage>
        <taxon>Bacteria</taxon>
        <taxon>Pseudomonadati</taxon>
        <taxon>Pseudomonadota</taxon>
        <taxon>Gammaproteobacteria</taxon>
        <taxon>Candidatus Competibacteraceae</taxon>
        <taxon>Plasticicumulans</taxon>
    </lineage>
</organism>
<keyword evidence="10" id="KW-0408">Iron</keyword>
<dbReference type="InterPro" id="IPR011577">
    <property type="entry name" value="Cyt_b561_bac/Ni-Hgenase"/>
</dbReference>
<feature type="transmembrane region" description="Helical" evidence="13">
    <location>
        <begin position="83"/>
        <end position="100"/>
    </location>
</feature>
<keyword evidence="5" id="KW-0349">Heme</keyword>
<dbReference type="GO" id="GO:0020037">
    <property type="term" value="F:heme binding"/>
    <property type="evidence" value="ECO:0007669"/>
    <property type="project" value="TreeGrafter"/>
</dbReference>
<accession>A0A4R2L3S4</accession>
<evidence type="ECO:0000256" key="3">
    <source>
        <dbReference type="ARBA" id="ARBA00022448"/>
    </source>
</evidence>
<dbReference type="EMBL" id="SLWY01000014">
    <property type="protein sequence ID" value="TCO80372.1"/>
    <property type="molecule type" value="Genomic_DNA"/>
</dbReference>
<sequence>MSVSTVSARRQPRAIILLHWGSLALILAAVTVVLLREAFDDRGVRLALLDLHRDAGLLVLAATALRLAARLRHARLPAGDDPWPLRLAAAGVHLALYLLLGAQPLLGWALSDARGQHHALFGVLPLPVLSGADADLADTLADWHEGVAWGLAALVALHAAAALWHHYVRGDAVLRAMLPAAEADPGRLEAGLESRSSEV</sequence>
<evidence type="ECO:0000259" key="14">
    <source>
        <dbReference type="Pfam" id="PF01292"/>
    </source>
</evidence>
<keyword evidence="11 13" id="KW-0472">Membrane</keyword>
<keyword evidence="3" id="KW-0813">Transport</keyword>
<evidence type="ECO:0000313" key="16">
    <source>
        <dbReference type="Proteomes" id="UP000295765"/>
    </source>
</evidence>
<evidence type="ECO:0000256" key="4">
    <source>
        <dbReference type="ARBA" id="ARBA00022475"/>
    </source>
</evidence>
<dbReference type="Pfam" id="PF01292">
    <property type="entry name" value="Ni_hydr_CYTB"/>
    <property type="match status" value="1"/>
</dbReference>
<evidence type="ECO:0000256" key="2">
    <source>
        <dbReference type="ARBA" id="ARBA00004651"/>
    </source>
</evidence>
<dbReference type="InterPro" id="IPR052168">
    <property type="entry name" value="Cytochrome_b561_oxidase"/>
</dbReference>
<keyword evidence="16" id="KW-1185">Reference proteome</keyword>
<evidence type="ECO:0000256" key="6">
    <source>
        <dbReference type="ARBA" id="ARBA00022692"/>
    </source>
</evidence>
<evidence type="ECO:0000256" key="7">
    <source>
        <dbReference type="ARBA" id="ARBA00022723"/>
    </source>
</evidence>
<comment type="subcellular location">
    <subcellularLocation>
        <location evidence="2">Cell membrane</location>
        <topology evidence="2">Multi-pass membrane protein</topology>
    </subcellularLocation>
</comment>
<evidence type="ECO:0000256" key="5">
    <source>
        <dbReference type="ARBA" id="ARBA00022617"/>
    </source>
</evidence>
<dbReference type="PANTHER" id="PTHR30529:SF3">
    <property type="entry name" value="CYTOCHROME B561 HOMOLOG 1"/>
    <property type="match status" value="1"/>
</dbReference>
<evidence type="ECO:0000256" key="12">
    <source>
        <dbReference type="ARBA" id="ARBA00037975"/>
    </source>
</evidence>
<evidence type="ECO:0000313" key="15">
    <source>
        <dbReference type="EMBL" id="TCO80372.1"/>
    </source>
</evidence>
<dbReference type="RefSeq" id="WP_243662667.1">
    <property type="nucleotide sequence ID" value="NZ_SLWY01000014.1"/>
</dbReference>
<dbReference type="GO" id="GO:0046872">
    <property type="term" value="F:metal ion binding"/>
    <property type="evidence" value="ECO:0007669"/>
    <property type="project" value="UniProtKB-KW"/>
</dbReference>
<dbReference type="SUPFAM" id="SSF81342">
    <property type="entry name" value="Transmembrane di-heme cytochromes"/>
    <property type="match status" value="1"/>
</dbReference>
<keyword evidence="8" id="KW-0249">Electron transport</keyword>